<sequence>MHIEKNVNDNILWILFNIDGKSKDNLNARLDLKEMGIRSELHPIDNGNNFVIPQACYTLNLDERRVVCQFLANLKVPDGYSSNISQCVNVKEGQLTGMKSHDCHVFIEDHLPPAFRGILPKEVYEPLVELSIFFKQLCSKTLKIDMLERLEHNIVMTICKLELIFPPAFFDIMIHLPIHLPLEARLAGLVHYRWMYPFERYLRKLKSNVRNKAHPEGSIALAYLADKCLTFCSRYLDRTETKFNRQERNFEGPKMQVTELPIFQNNGRPLNRGKGIFRKLSYQDWNHAQLYILKNCEEVQPFLIEHQKELEEEGLRNLPSRQDETFVKWFESRIQRAHCEGNGSVSIQLLHLSCGPNRMVTCYSGYIVNGFRFHTYKREIRRQIQNSGVIVKGDEQSGSREYYGVLTDILELEYGGRNKIVLFKCD</sequence>
<dbReference type="Proteomes" id="UP000515123">
    <property type="component" value="Unplaced"/>
</dbReference>
<feature type="domain" description="DUF4218" evidence="1">
    <location>
        <begin position="137"/>
        <end position="249"/>
    </location>
</feature>
<protein>
    <submittedName>
        <fullName evidence="3">Uncharacterized protein LOC109703846 isoform X1</fullName>
    </submittedName>
</protein>
<organism evidence="2 3">
    <name type="scientific">Ananas comosus</name>
    <name type="common">Pineapple</name>
    <name type="synonym">Ananas ananas</name>
    <dbReference type="NCBI Taxonomy" id="4615"/>
    <lineage>
        <taxon>Eukaryota</taxon>
        <taxon>Viridiplantae</taxon>
        <taxon>Streptophyta</taxon>
        <taxon>Embryophyta</taxon>
        <taxon>Tracheophyta</taxon>
        <taxon>Spermatophyta</taxon>
        <taxon>Magnoliopsida</taxon>
        <taxon>Liliopsida</taxon>
        <taxon>Poales</taxon>
        <taxon>Bromeliaceae</taxon>
        <taxon>Bromelioideae</taxon>
        <taxon>Ananas</taxon>
    </lineage>
</organism>
<gene>
    <name evidence="3" type="primary">LOC109703846</name>
</gene>
<reference evidence="2" key="1">
    <citation type="journal article" date="2015" name="Nat. Genet.">
        <title>The pineapple genome and the evolution of CAM photosynthesis.</title>
        <authorList>
            <person name="Ming R."/>
            <person name="VanBuren R."/>
            <person name="Wai C.M."/>
            <person name="Tang H."/>
            <person name="Schatz M.C."/>
            <person name="Bowers J.E."/>
            <person name="Lyons E."/>
            <person name="Wang M.L."/>
            <person name="Chen J."/>
            <person name="Biggers E."/>
            <person name="Zhang J."/>
            <person name="Huang L."/>
            <person name="Zhang L."/>
            <person name="Miao W."/>
            <person name="Zhang J."/>
            <person name="Ye Z."/>
            <person name="Miao C."/>
            <person name="Lin Z."/>
            <person name="Wang H."/>
            <person name="Zhou H."/>
            <person name="Yim W.C."/>
            <person name="Priest H.D."/>
            <person name="Zheng C."/>
            <person name="Woodhouse M."/>
            <person name="Edger P.P."/>
            <person name="Guyot R."/>
            <person name="Guo H.B."/>
            <person name="Guo H."/>
            <person name="Zheng G."/>
            <person name="Singh R."/>
            <person name="Sharma A."/>
            <person name="Min X."/>
            <person name="Zheng Y."/>
            <person name="Lee H."/>
            <person name="Gurtowski J."/>
            <person name="Sedlazeck F.J."/>
            <person name="Harkess A."/>
            <person name="McKain M.R."/>
            <person name="Liao Z."/>
            <person name="Fang J."/>
            <person name="Liu J."/>
            <person name="Zhang X."/>
            <person name="Zhang Q."/>
            <person name="Hu W."/>
            <person name="Qin Y."/>
            <person name="Wang K."/>
            <person name="Chen L.Y."/>
            <person name="Shirley N."/>
            <person name="Lin Y.R."/>
            <person name="Liu L.Y."/>
            <person name="Hernandez A.G."/>
            <person name="Wright C.L."/>
            <person name="Bulone V."/>
            <person name="Tuskan G.A."/>
            <person name="Heath K."/>
            <person name="Zee F."/>
            <person name="Moore P.H."/>
            <person name="Sunkar R."/>
            <person name="Leebens-Mack J.H."/>
            <person name="Mockler T."/>
            <person name="Bennetzen J.L."/>
            <person name="Freeling M."/>
            <person name="Sankoff D."/>
            <person name="Paterson A.H."/>
            <person name="Zhu X."/>
            <person name="Yang X."/>
            <person name="Smith J.A."/>
            <person name="Cushman J.C."/>
            <person name="Paull R.E."/>
            <person name="Yu Q."/>
        </authorList>
    </citation>
    <scope>NUCLEOTIDE SEQUENCE [LARGE SCALE GENOMIC DNA]</scope>
    <source>
        <strain evidence="2">cv. F153</strain>
    </source>
</reference>
<proteinExistence type="predicted"/>
<name>A0A6P5EA94_ANACO</name>
<dbReference type="AlphaFoldDB" id="A0A6P5EA94"/>
<keyword evidence="2" id="KW-1185">Reference proteome</keyword>
<evidence type="ECO:0000313" key="2">
    <source>
        <dbReference type="Proteomes" id="UP000515123"/>
    </source>
</evidence>
<dbReference type="GeneID" id="109703846"/>
<dbReference type="RefSeq" id="XP_020080159.1">
    <property type="nucleotide sequence ID" value="XM_020224570.1"/>
</dbReference>
<dbReference type="Pfam" id="PF13960">
    <property type="entry name" value="DUF4218"/>
    <property type="match status" value="1"/>
</dbReference>
<dbReference type="InterPro" id="IPR025452">
    <property type="entry name" value="DUF4218"/>
</dbReference>
<reference evidence="3" key="2">
    <citation type="submission" date="2025-08" db="UniProtKB">
        <authorList>
            <consortium name="RefSeq"/>
        </authorList>
    </citation>
    <scope>IDENTIFICATION</scope>
    <source>
        <tissue evidence="3">Leaf</tissue>
    </source>
</reference>
<evidence type="ECO:0000313" key="3">
    <source>
        <dbReference type="RefSeq" id="XP_020080159.1"/>
    </source>
</evidence>
<dbReference type="PANTHER" id="PTHR48258:SF3">
    <property type="entry name" value="FK506-BINDING PROTEIN 4-LIKE ISOFORM X1"/>
    <property type="match status" value="1"/>
</dbReference>
<dbReference type="OrthoDB" id="680112at2759"/>
<accession>A0A6P5EA94</accession>
<evidence type="ECO:0000259" key="1">
    <source>
        <dbReference type="Pfam" id="PF13960"/>
    </source>
</evidence>
<dbReference type="PANTHER" id="PTHR48258">
    <property type="entry name" value="DUF4218 DOMAIN-CONTAINING PROTEIN-RELATED"/>
    <property type="match status" value="1"/>
</dbReference>